<organism evidence="3 4">
    <name type="scientific">Arachis hypogaea</name>
    <name type="common">Peanut</name>
    <dbReference type="NCBI Taxonomy" id="3818"/>
    <lineage>
        <taxon>Eukaryota</taxon>
        <taxon>Viridiplantae</taxon>
        <taxon>Streptophyta</taxon>
        <taxon>Embryophyta</taxon>
        <taxon>Tracheophyta</taxon>
        <taxon>Spermatophyta</taxon>
        <taxon>Magnoliopsida</taxon>
        <taxon>eudicotyledons</taxon>
        <taxon>Gunneridae</taxon>
        <taxon>Pentapetalae</taxon>
        <taxon>rosids</taxon>
        <taxon>fabids</taxon>
        <taxon>Fabales</taxon>
        <taxon>Fabaceae</taxon>
        <taxon>Papilionoideae</taxon>
        <taxon>50 kb inversion clade</taxon>
        <taxon>dalbergioids sensu lato</taxon>
        <taxon>Dalbergieae</taxon>
        <taxon>Pterocarpus clade</taxon>
        <taxon>Arachis</taxon>
    </lineage>
</organism>
<evidence type="ECO:0000313" key="3">
    <source>
        <dbReference type="EMBL" id="RYR07158.1"/>
    </source>
</evidence>
<dbReference type="PANTHER" id="PTHR31973:SF187">
    <property type="entry name" value="MUTATOR TRANSPOSASE MUDRA PROTEIN"/>
    <property type="match status" value="1"/>
</dbReference>
<name>A0A444YZ22_ARAHY</name>
<keyword evidence="4" id="KW-1185">Reference proteome</keyword>
<protein>
    <recommendedName>
        <fullName evidence="2">PB1-like domain-containing protein</fullName>
    </recommendedName>
</protein>
<dbReference type="Proteomes" id="UP000289738">
    <property type="component" value="Chromosome B05"/>
</dbReference>
<comment type="caution">
    <text evidence="3">The sequence shown here is derived from an EMBL/GenBank/DDBJ whole genome shotgun (WGS) entry which is preliminary data.</text>
</comment>
<reference evidence="3 4" key="1">
    <citation type="submission" date="2019-01" db="EMBL/GenBank/DDBJ databases">
        <title>Sequencing of cultivated peanut Arachis hypogaea provides insights into genome evolution and oil improvement.</title>
        <authorList>
            <person name="Chen X."/>
        </authorList>
    </citation>
    <scope>NUCLEOTIDE SEQUENCE [LARGE SCALE GENOMIC DNA]</scope>
    <source>
        <strain evidence="4">cv. Fuhuasheng</strain>
        <tissue evidence="3">Leaves</tissue>
    </source>
</reference>
<feature type="region of interest" description="Disordered" evidence="1">
    <location>
        <begin position="153"/>
        <end position="208"/>
    </location>
</feature>
<dbReference type="Pfam" id="PF26130">
    <property type="entry name" value="PB1-like"/>
    <property type="match status" value="1"/>
</dbReference>
<dbReference type="AlphaFoldDB" id="A0A444YZ22"/>
<evidence type="ECO:0000256" key="1">
    <source>
        <dbReference type="SAM" id="MobiDB-lite"/>
    </source>
</evidence>
<dbReference type="InterPro" id="IPR058594">
    <property type="entry name" value="PB1-like_dom_pln"/>
</dbReference>
<accession>A0A444YZ22</accession>
<evidence type="ECO:0000259" key="2">
    <source>
        <dbReference type="Pfam" id="PF26130"/>
    </source>
</evidence>
<feature type="domain" description="PB1-like" evidence="2">
    <location>
        <begin position="4"/>
        <end position="103"/>
    </location>
</feature>
<dbReference type="PANTHER" id="PTHR31973">
    <property type="entry name" value="POLYPROTEIN, PUTATIVE-RELATED"/>
    <property type="match status" value="1"/>
</dbReference>
<feature type="compositionally biased region" description="Acidic residues" evidence="1">
    <location>
        <begin position="186"/>
        <end position="206"/>
    </location>
</feature>
<dbReference type="EMBL" id="SDMP01000015">
    <property type="protein sequence ID" value="RYR07158.1"/>
    <property type="molecule type" value="Genomic_DNA"/>
</dbReference>
<gene>
    <name evidence="3" type="ORF">Ahy_B05g074477</name>
</gene>
<proteinExistence type="predicted"/>
<evidence type="ECO:0000313" key="4">
    <source>
        <dbReference type="Proteomes" id="UP000289738"/>
    </source>
</evidence>
<sequence>MVYFKLKVYHGGFFIYRNGSLEYVGGETTVIEEIDGDRWSVFEAYAELRQFGYVQENIPSLWFKDPTHEDLEKHLKLFKTDADSIAMCKIAELRDYVDLYVVHKVEEEDVFPASGYIDVGGDHRMDDEGQQMVLYGGEHPDSKHAEAAADISGAENNEGGDDVNLEADMGNYNDSDSVDSEYKPSEEEEETEDDSNFTNSEDELDPDVSRFQDVNVANKKGRAGKMKGVATDNFGDEDVARSDELENDHESARAITFRKCDLQRVRAVCTGECPFWVYAAKMKEEDTWHLRSMNLSHTCTQAHRVGIMHSRWLGKAFKKKVSSNPKVKIRELVSKAQKKWNLTVTKSMATRTKQIALDEIQGTFRE</sequence>